<accession>A0A9L0TM93</accession>
<evidence type="ECO:0000256" key="1">
    <source>
        <dbReference type="SAM" id="Coils"/>
    </source>
</evidence>
<keyword evidence="4" id="KW-1185">Reference proteome</keyword>
<name>A0A9L0TM93_HORSE</name>
<dbReference type="Ensembl" id="ENSECAT00000146669.1">
    <property type="protein sequence ID" value="ENSECAP00000088145.1"/>
    <property type="gene ID" value="ENSECAG00000020007.4"/>
</dbReference>
<feature type="compositionally biased region" description="Basic and acidic residues" evidence="2">
    <location>
        <begin position="48"/>
        <end position="64"/>
    </location>
</feature>
<evidence type="ECO:0000256" key="2">
    <source>
        <dbReference type="SAM" id="MobiDB-lite"/>
    </source>
</evidence>
<dbReference type="Gene3D" id="1.10.287.1490">
    <property type="match status" value="1"/>
</dbReference>
<feature type="coiled-coil region" evidence="1">
    <location>
        <begin position="166"/>
        <end position="316"/>
    </location>
</feature>
<dbReference type="Proteomes" id="UP000002281">
    <property type="component" value="Chromosome 23"/>
</dbReference>
<organism evidence="3 4">
    <name type="scientific">Equus caballus</name>
    <name type="common">Horse</name>
    <dbReference type="NCBI Taxonomy" id="9796"/>
    <lineage>
        <taxon>Eukaryota</taxon>
        <taxon>Metazoa</taxon>
        <taxon>Chordata</taxon>
        <taxon>Craniata</taxon>
        <taxon>Vertebrata</taxon>
        <taxon>Euteleostomi</taxon>
        <taxon>Mammalia</taxon>
        <taxon>Eutheria</taxon>
        <taxon>Laurasiatheria</taxon>
        <taxon>Perissodactyla</taxon>
        <taxon>Equidae</taxon>
        <taxon>Equus</taxon>
    </lineage>
</organism>
<feature type="region of interest" description="Disordered" evidence="2">
    <location>
        <begin position="1"/>
        <end position="24"/>
    </location>
</feature>
<dbReference type="GeneTree" id="ENSGT00440000034932"/>
<proteinExistence type="predicted"/>
<dbReference type="PANTHER" id="PTHR18957">
    <property type="entry name" value="CENTLEIN"/>
    <property type="match status" value="1"/>
</dbReference>
<sequence length="418" mass="47105">MAARSPPSPLPPPPERRLGPWSPRVGRGAVVHTVSCEATGLAGGAREGVVDKSDISLRGEEGSGGRRGPGRAAPAQAPLLSAPAGSRRLEGISVEEAMVTRTQLLEDELSSLKEELALCQADKEFVWSLWKRLQVTHPDLTQAVSLVVEREKQKSEAKDRKVLEILQVKDAKIQELEQRESELKQEINDLVKRKITVDEENAFLRKEFSDLQKKYKDKSQEIKDTKECVQNKEEQNRMVIKDLEEENEKLSTRCADLLNDLEKLRKEEAHWRKEKYSVDAKIKAFEDSLIEARKEIEVSQSKYNALSLQLNNKETELMQKDMDITLVRCVWILWGRPLEESRLRVLGCPSGSESFHLFPHPPGGKSVRLPMYGRVGVSDVLRCCLDILCQAISVQIIVDSKGERQRGLLTAPSWNSSP</sequence>
<protein>
    <submittedName>
        <fullName evidence="3">Centlein</fullName>
    </submittedName>
</protein>
<feature type="region of interest" description="Disordered" evidence="2">
    <location>
        <begin position="41"/>
        <end position="77"/>
    </location>
</feature>
<dbReference type="InterPro" id="IPR038810">
    <property type="entry name" value="CNTLN"/>
</dbReference>
<evidence type="ECO:0000313" key="4">
    <source>
        <dbReference type="Proteomes" id="UP000002281"/>
    </source>
</evidence>
<gene>
    <name evidence="3" type="primary">CNTLN</name>
</gene>
<keyword evidence="1" id="KW-0175">Coiled coil</keyword>
<dbReference type="PANTHER" id="PTHR18957:SF0">
    <property type="entry name" value="CENTLEIN"/>
    <property type="match status" value="1"/>
</dbReference>
<reference evidence="3 4" key="1">
    <citation type="journal article" date="2009" name="Science">
        <title>Genome sequence, comparative analysis, and population genetics of the domestic horse.</title>
        <authorList>
            <consortium name="Broad Institute Genome Sequencing Platform"/>
            <consortium name="Broad Institute Whole Genome Assembly Team"/>
            <person name="Wade C.M."/>
            <person name="Giulotto E."/>
            <person name="Sigurdsson S."/>
            <person name="Zoli M."/>
            <person name="Gnerre S."/>
            <person name="Imsland F."/>
            <person name="Lear T.L."/>
            <person name="Adelson D.L."/>
            <person name="Bailey E."/>
            <person name="Bellone R.R."/>
            <person name="Bloecker H."/>
            <person name="Distl O."/>
            <person name="Edgar R.C."/>
            <person name="Garber M."/>
            <person name="Leeb T."/>
            <person name="Mauceli E."/>
            <person name="MacLeod J.N."/>
            <person name="Penedo M.C.T."/>
            <person name="Raison J.M."/>
            <person name="Sharpe T."/>
            <person name="Vogel J."/>
            <person name="Andersson L."/>
            <person name="Antczak D.F."/>
            <person name="Biagi T."/>
            <person name="Binns M.M."/>
            <person name="Chowdhary B.P."/>
            <person name="Coleman S.J."/>
            <person name="Della Valle G."/>
            <person name="Fryc S."/>
            <person name="Guerin G."/>
            <person name="Hasegawa T."/>
            <person name="Hill E.W."/>
            <person name="Jurka J."/>
            <person name="Kiialainen A."/>
            <person name="Lindgren G."/>
            <person name="Liu J."/>
            <person name="Magnani E."/>
            <person name="Mickelson J.R."/>
            <person name="Murray J."/>
            <person name="Nergadze S.G."/>
            <person name="Onofrio R."/>
            <person name="Pedroni S."/>
            <person name="Piras M.F."/>
            <person name="Raudsepp T."/>
            <person name="Rocchi M."/>
            <person name="Roeed K.H."/>
            <person name="Ryder O.A."/>
            <person name="Searle S."/>
            <person name="Skow L."/>
            <person name="Swinburne J.E."/>
            <person name="Syvaenen A.C."/>
            <person name="Tozaki T."/>
            <person name="Valberg S.J."/>
            <person name="Vaudin M."/>
            <person name="White J.R."/>
            <person name="Zody M.C."/>
            <person name="Lander E.S."/>
            <person name="Lindblad-Toh K."/>
        </authorList>
    </citation>
    <scope>NUCLEOTIDE SEQUENCE [LARGE SCALE GENOMIC DNA]</scope>
    <source>
        <strain evidence="3 4">Thoroughbred</strain>
    </source>
</reference>
<feature type="compositionally biased region" description="Pro residues" evidence="2">
    <location>
        <begin position="1"/>
        <end position="13"/>
    </location>
</feature>
<reference evidence="3" key="2">
    <citation type="submission" date="2025-08" db="UniProtKB">
        <authorList>
            <consortium name="Ensembl"/>
        </authorList>
    </citation>
    <scope>IDENTIFICATION</scope>
    <source>
        <strain evidence="3">Thoroughbred</strain>
    </source>
</reference>
<reference evidence="3" key="3">
    <citation type="submission" date="2025-09" db="UniProtKB">
        <authorList>
            <consortium name="Ensembl"/>
        </authorList>
    </citation>
    <scope>IDENTIFICATION</scope>
    <source>
        <strain evidence="3">Thoroughbred</strain>
    </source>
</reference>
<evidence type="ECO:0000313" key="3">
    <source>
        <dbReference type="Ensembl" id="ENSECAP00000088145.1"/>
    </source>
</evidence>
<dbReference type="AlphaFoldDB" id="A0A9L0TM93"/>